<name>A0A5A8DI93_CAFRO</name>
<protein>
    <submittedName>
        <fullName evidence="2">Uncharacterized protein</fullName>
    </submittedName>
</protein>
<evidence type="ECO:0000256" key="1">
    <source>
        <dbReference type="SAM" id="MobiDB-lite"/>
    </source>
</evidence>
<comment type="caution">
    <text evidence="2">The sequence shown here is derived from an EMBL/GenBank/DDBJ whole genome shotgun (WGS) entry which is preliminary data.</text>
</comment>
<reference evidence="2 3" key="1">
    <citation type="submission" date="2019-07" db="EMBL/GenBank/DDBJ databases">
        <title>Genomes of Cafeteria roenbergensis.</title>
        <authorList>
            <person name="Fischer M.G."/>
            <person name="Hackl T."/>
            <person name="Roman M."/>
        </authorList>
    </citation>
    <scope>NUCLEOTIDE SEQUENCE [LARGE SCALE GENOMIC DNA]</scope>
    <source>
        <strain evidence="2 3">E4-10P</strain>
    </source>
</reference>
<feature type="compositionally biased region" description="Basic and acidic residues" evidence="1">
    <location>
        <begin position="378"/>
        <end position="387"/>
    </location>
</feature>
<accession>A0A5A8DI93</accession>
<evidence type="ECO:0000313" key="3">
    <source>
        <dbReference type="Proteomes" id="UP000322899"/>
    </source>
</evidence>
<feature type="region of interest" description="Disordered" evidence="1">
    <location>
        <begin position="1"/>
        <end position="25"/>
    </location>
</feature>
<feature type="region of interest" description="Disordered" evidence="1">
    <location>
        <begin position="340"/>
        <end position="419"/>
    </location>
</feature>
<organism evidence="2 3">
    <name type="scientific">Cafeteria roenbergensis</name>
    <name type="common">Marine flagellate</name>
    <dbReference type="NCBI Taxonomy" id="33653"/>
    <lineage>
        <taxon>Eukaryota</taxon>
        <taxon>Sar</taxon>
        <taxon>Stramenopiles</taxon>
        <taxon>Bigyra</taxon>
        <taxon>Opalozoa</taxon>
        <taxon>Bicosoecida</taxon>
        <taxon>Cafeteriaceae</taxon>
        <taxon>Cafeteria</taxon>
    </lineage>
</organism>
<sequence length="636" mass="65947">MMGPARGRDWPSGSGPDGGAGPPAALTPKVRLFGAPLWSQQGVAAWACVSRYAVDSGQLGQLEAGIRQLLESTPAASAALGVPFQVARADGRAVAPHELPPGHHPAHSCAKVGLVAGGAYSGVRFSSLRGEAVQGLPPGYDDVVDMALSTCPVAVFRTVLDDVTQDPIYSFINHAMVCMCGVQHLDGVAFVNSGRNSFSHVPRSKIAHTRGLMYACARKQSSFRHKGEYVRLSPSAWHLPPPLCFGRSRANELVNLTYGPTGGLRTITSFYFDIEHLDDPVLPGESVGLASLFGSVVARSPMETMEAVAALGANKLAFDMAVVKASSVAHLPTWTDLATAMTSPPVGDDSSAPLPAGGEASDAPGPAPEGAPSPLAALEHDHDHEHCPSPAVRGPSEASADGASLSTGSDIQPRRRRSRLDTASSLFADRRSASPLHHSASAVLLRARADLERRYLPVFQQAMPNALGCRLRIPWASRSFDLRSDSVADDVVERDVSAWVRRVEAAMGSRVEQLDDDDDDDDDGGADGGDSMPVDAGVDAGVAAGVAAAAVPAALGGTRAHGGAAVRAAAPATAARGCRLAGEPASSAQPDLPWAEPETLGGDSPWLLAADAISDGPLSVGSRSSFDEDLELLGLA</sequence>
<feature type="compositionally biased region" description="Low complexity" evidence="1">
    <location>
        <begin position="355"/>
        <end position="364"/>
    </location>
</feature>
<dbReference type="AlphaFoldDB" id="A0A5A8DI93"/>
<feature type="region of interest" description="Disordered" evidence="1">
    <location>
        <begin position="510"/>
        <end position="537"/>
    </location>
</feature>
<feature type="region of interest" description="Disordered" evidence="1">
    <location>
        <begin position="581"/>
        <end position="600"/>
    </location>
</feature>
<evidence type="ECO:0000313" key="2">
    <source>
        <dbReference type="EMBL" id="KAA0164819.1"/>
    </source>
</evidence>
<dbReference type="Proteomes" id="UP000322899">
    <property type="component" value="Unassembled WGS sequence"/>
</dbReference>
<dbReference type="EMBL" id="VLTO01000099">
    <property type="protein sequence ID" value="KAA0164819.1"/>
    <property type="molecule type" value="Genomic_DNA"/>
</dbReference>
<feature type="compositionally biased region" description="Acidic residues" evidence="1">
    <location>
        <begin position="514"/>
        <end position="525"/>
    </location>
</feature>
<dbReference type="OrthoDB" id="10452036at2759"/>
<gene>
    <name evidence="2" type="ORF">FNF27_07747</name>
</gene>
<proteinExistence type="predicted"/>